<dbReference type="EMBL" id="FUWH01000005">
    <property type="protein sequence ID" value="SJZ83221.1"/>
    <property type="molecule type" value="Genomic_DNA"/>
</dbReference>
<feature type="region of interest" description="Disordered" evidence="1">
    <location>
        <begin position="1"/>
        <end position="43"/>
    </location>
</feature>
<dbReference type="AlphaFoldDB" id="A0A1T4NVE1"/>
<gene>
    <name evidence="2" type="ORF">SAMN04488132_1056</name>
</gene>
<protein>
    <submittedName>
        <fullName evidence="2">Uncharacterized protein</fullName>
    </submittedName>
</protein>
<accession>A0A1T4NVE1</accession>
<feature type="compositionally biased region" description="Acidic residues" evidence="1">
    <location>
        <begin position="370"/>
        <end position="380"/>
    </location>
</feature>
<feature type="region of interest" description="Disordered" evidence="1">
    <location>
        <begin position="331"/>
        <end position="380"/>
    </location>
</feature>
<evidence type="ECO:0000313" key="2">
    <source>
        <dbReference type="EMBL" id="SJZ83221.1"/>
    </source>
</evidence>
<name>A0A1T4NVE1_9BACT</name>
<proteinExistence type="predicted"/>
<sequence length="380" mass="40027">MLTLKTHRILPPKLTSLKQHQPEKNKTVQTPDTGKANAGGKGLSLPAVPAKQLKAANAVIQMEKADIYGSAAFANPAATLATKYPQALIKEEPGSQGIDGDPDVEMIKVLAGEKTRDKFFTFIFERLQQAEADYKKYSEAFTDNSEDEGIQTLMNEANGRVQKIKAIQENSDLYKINDVTSAANWYKANTLALSKAGLSPKLIRIKPASSGAASASAAKTDAHDFHRDAGYLKVTAGGGVSADLNGPSSKGWVRGHSGIDNYAHRFVEHIHVDKDDHENRFEIYNADKSVVDAARAFGNSKKASLHPKSGAGFDAMAAEEGTAGAASLASAIAKATPKPKPTATATTTTTTAVDDSSSSTGGGTTTTDADASESDTDTTG</sequence>
<feature type="compositionally biased region" description="Basic residues" evidence="1">
    <location>
        <begin position="1"/>
        <end position="10"/>
    </location>
</feature>
<evidence type="ECO:0000256" key="1">
    <source>
        <dbReference type="SAM" id="MobiDB-lite"/>
    </source>
</evidence>
<feature type="compositionally biased region" description="Low complexity" evidence="1">
    <location>
        <begin position="331"/>
        <end position="369"/>
    </location>
</feature>
<dbReference type="Proteomes" id="UP000190888">
    <property type="component" value="Unassembled WGS sequence"/>
</dbReference>
<reference evidence="2 3" key="1">
    <citation type="submission" date="2017-02" db="EMBL/GenBank/DDBJ databases">
        <authorList>
            <person name="Peterson S.W."/>
        </authorList>
    </citation>
    <scope>NUCLEOTIDE SEQUENCE [LARGE SCALE GENOMIC DNA]</scope>
    <source>
        <strain evidence="2 3">DSM 22335</strain>
    </source>
</reference>
<dbReference type="STRING" id="413434.SAMN04488132_1056"/>
<organism evidence="2 3">
    <name type="scientific">Sediminibacterium ginsengisoli</name>
    <dbReference type="NCBI Taxonomy" id="413434"/>
    <lineage>
        <taxon>Bacteria</taxon>
        <taxon>Pseudomonadati</taxon>
        <taxon>Bacteroidota</taxon>
        <taxon>Chitinophagia</taxon>
        <taxon>Chitinophagales</taxon>
        <taxon>Chitinophagaceae</taxon>
        <taxon>Sediminibacterium</taxon>
    </lineage>
</organism>
<keyword evidence="3" id="KW-1185">Reference proteome</keyword>
<evidence type="ECO:0000313" key="3">
    <source>
        <dbReference type="Proteomes" id="UP000190888"/>
    </source>
</evidence>